<dbReference type="GO" id="GO:0008113">
    <property type="term" value="F:peptide-methionine (S)-S-oxide reductase activity"/>
    <property type="evidence" value="ECO:0007669"/>
    <property type="project" value="UniProtKB-EC"/>
</dbReference>
<sequence>MEFQKAIFAAGCFWGVEESFRKTDGVISTRVGYTGGKFSKPTYKDVCSQKTGHAEAVEVIFDPSIVSYDELLDNFWSTHDPTTLNRQGPDVGVQYRSAIFYFNSKQKEKALSSKLRIEKSKRFKNPIVTKIVPVSEFWEAEEYHQQYVEKGKNAF</sequence>
<feature type="domain" description="Peptide methionine sulphoxide reductase MsrA" evidence="3">
    <location>
        <begin position="5"/>
        <end position="153"/>
    </location>
</feature>
<gene>
    <name evidence="4" type="ORF">LCGC14_0660680</name>
</gene>
<dbReference type="HAMAP" id="MF_01401">
    <property type="entry name" value="MsrA"/>
    <property type="match status" value="1"/>
</dbReference>
<comment type="caution">
    <text evidence="4">The sequence shown here is derived from an EMBL/GenBank/DDBJ whole genome shotgun (WGS) entry which is preliminary data.</text>
</comment>
<keyword evidence="2" id="KW-0560">Oxidoreductase</keyword>
<dbReference type="InterPro" id="IPR002569">
    <property type="entry name" value="Met_Sox_Rdtase_MsrA_dom"/>
</dbReference>
<dbReference type="InterPro" id="IPR036509">
    <property type="entry name" value="Met_Sox_Rdtase_MsrA_sf"/>
</dbReference>
<proteinExistence type="inferred from homology"/>
<dbReference type="NCBIfam" id="TIGR00401">
    <property type="entry name" value="msrA"/>
    <property type="match status" value="1"/>
</dbReference>
<dbReference type="PANTHER" id="PTHR43774:SF1">
    <property type="entry name" value="PEPTIDE METHIONINE SULFOXIDE REDUCTASE MSRA 2"/>
    <property type="match status" value="1"/>
</dbReference>
<dbReference type="Pfam" id="PF01625">
    <property type="entry name" value="PMSR"/>
    <property type="match status" value="1"/>
</dbReference>
<protein>
    <recommendedName>
        <fullName evidence="1">peptide-methionine (S)-S-oxide reductase</fullName>
        <ecNumber evidence="1">1.8.4.11</ecNumber>
    </recommendedName>
</protein>
<reference evidence="4" key="1">
    <citation type="journal article" date="2015" name="Nature">
        <title>Complex archaea that bridge the gap between prokaryotes and eukaryotes.</title>
        <authorList>
            <person name="Spang A."/>
            <person name="Saw J.H."/>
            <person name="Jorgensen S.L."/>
            <person name="Zaremba-Niedzwiedzka K."/>
            <person name="Martijn J."/>
            <person name="Lind A.E."/>
            <person name="van Eijk R."/>
            <person name="Schleper C."/>
            <person name="Guy L."/>
            <person name="Ettema T.J."/>
        </authorList>
    </citation>
    <scope>NUCLEOTIDE SEQUENCE</scope>
</reference>
<evidence type="ECO:0000259" key="3">
    <source>
        <dbReference type="Pfam" id="PF01625"/>
    </source>
</evidence>
<name>A0A0F9QYQ3_9ZZZZ</name>
<organism evidence="4">
    <name type="scientific">marine sediment metagenome</name>
    <dbReference type="NCBI Taxonomy" id="412755"/>
    <lineage>
        <taxon>unclassified sequences</taxon>
        <taxon>metagenomes</taxon>
        <taxon>ecological metagenomes</taxon>
    </lineage>
</organism>
<dbReference type="AlphaFoldDB" id="A0A0F9QYQ3"/>
<accession>A0A0F9QYQ3</accession>
<evidence type="ECO:0000313" key="4">
    <source>
        <dbReference type="EMBL" id="KKN47679.1"/>
    </source>
</evidence>
<dbReference type="EMBL" id="LAZR01001262">
    <property type="protein sequence ID" value="KKN47679.1"/>
    <property type="molecule type" value="Genomic_DNA"/>
</dbReference>
<evidence type="ECO:0000256" key="1">
    <source>
        <dbReference type="ARBA" id="ARBA00012502"/>
    </source>
</evidence>
<dbReference type="EC" id="1.8.4.11" evidence="1"/>
<dbReference type="PANTHER" id="PTHR43774">
    <property type="entry name" value="PEPTIDE METHIONINE SULFOXIDE REDUCTASE"/>
    <property type="match status" value="1"/>
</dbReference>
<dbReference type="Gene3D" id="3.30.1060.10">
    <property type="entry name" value="Peptide methionine sulphoxide reductase MsrA"/>
    <property type="match status" value="1"/>
</dbReference>
<evidence type="ECO:0000256" key="2">
    <source>
        <dbReference type="ARBA" id="ARBA00023002"/>
    </source>
</evidence>
<dbReference type="SUPFAM" id="SSF55068">
    <property type="entry name" value="Peptide methionine sulfoxide reductase"/>
    <property type="match status" value="1"/>
</dbReference>